<dbReference type="CDD" id="cd19855">
    <property type="entry name" value="DSRM_DHX9_rpt2"/>
    <property type="match status" value="1"/>
</dbReference>
<dbReference type="GO" id="GO:0005730">
    <property type="term" value="C:nucleolus"/>
    <property type="evidence" value="ECO:0007669"/>
    <property type="project" value="TreeGrafter"/>
</dbReference>
<dbReference type="GO" id="GO:0045944">
    <property type="term" value="P:positive regulation of transcription by RNA polymerase II"/>
    <property type="evidence" value="ECO:0007669"/>
    <property type="project" value="TreeGrafter"/>
</dbReference>
<dbReference type="InterPro" id="IPR044445">
    <property type="entry name" value="DHX9_DSRM_1"/>
</dbReference>
<sequence>MTNREKEELKSGLIKANLPPAVYATNQMGNQKRFMCRITVKNLDYVGIGTASNKEQAESTAARDLIAHLRYKGLIDQDTLSCGPPVIQLDSMPPLEAHNTNIPVISKNNTSLPPVSTQSTNIPLVLTHNTSMAPDSSTLHDPTLDCNENETFWFDRIPEEANLAQKRKKIIELDNSSESLEGWTLDNCKHDLGNFAIANGIKLNYNYQSMKTKSGWYCILSFFVKQLGHELKAQAFAQNKKMASKSCAFQLITKLYHHGLIKPSNYTIKDKQAKDKVTKYLNAPVATLPPPKWQSTQSASFDKEKIESKKHIGWCPPTPIWDAWLGRETTGLLCKMSLQQISIGLSICNSVLNSPMKMRITYEQSILPVWNYRSAILSAISNNPVVFICGSIACGKTTQVPQFILDDFIAQGNGALCNILMTQQRHSSAISVAERIAYERCEHFKENSSVGYNIGRRRMTPRPFGAILFCTIDILLKKMEDGLRGISHIIIDELHEPNSNKDFLLTVLRGMIQDHPKLRVIFMGTSFGITAQRRFPDSPIIKITC</sequence>
<dbReference type="GO" id="GO:0043138">
    <property type="term" value="F:3'-5' DNA helicase activity"/>
    <property type="evidence" value="ECO:0007669"/>
    <property type="project" value="TreeGrafter"/>
</dbReference>
<keyword evidence="4" id="KW-0067">ATP-binding</keyword>
<evidence type="ECO:0000259" key="7">
    <source>
        <dbReference type="PROSITE" id="PS50137"/>
    </source>
</evidence>
<dbReference type="STRING" id="32264.T1KW35"/>
<evidence type="ECO:0000256" key="5">
    <source>
        <dbReference type="ARBA" id="ARBA00023242"/>
    </source>
</evidence>
<evidence type="ECO:0000256" key="6">
    <source>
        <dbReference type="PROSITE-ProRule" id="PRU00266"/>
    </source>
</evidence>
<reference evidence="9" key="1">
    <citation type="submission" date="2011-08" db="EMBL/GenBank/DDBJ databases">
        <authorList>
            <person name="Rombauts S."/>
        </authorList>
    </citation>
    <scope>NUCLEOTIDE SEQUENCE</scope>
    <source>
        <strain evidence="9">London</strain>
    </source>
</reference>
<dbReference type="PANTHER" id="PTHR18934:SF119">
    <property type="entry name" value="ATP-DEPENDENT RNA HELICASE A"/>
    <property type="match status" value="1"/>
</dbReference>
<dbReference type="Pfam" id="PF00035">
    <property type="entry name" value="dsrm"/>
    <property type="match status" value="1"/>
</dbReference>
<dbReference type="PROSITE" id="PS50137">
    <property type="entry name" value="DS_RBD"/>
    <property type="match status" value="1"/>
</dbReference>
<accession>T1KW35</accession>
<dbReference type="GO" id="GO:0003724">
    <property type="term" value="F:RNA helicase activity"/>
    <property type="evidence" value="ECO:0007669"/>
    <property type="project" value="UniProtKB-EC"/>
</dbReference>
<dbReference type="Gene3D" id="3.40.50.300">
    <property type="entry name" value="P-loop containing nucleotide triphosphate hydrolases"/>
    <property type="match status" value="1"/>
</dbReference>
<reference evidence="8" key="2">
    <citation type="submission" date="2015-06" db="UniProtKB">
        <authorList>
            <consortium name="EnsemblMetazoa"/>
        </authorList>
    </citation>
    <scope>IDENTIFICATION</scope>
</reference>
<organism evidence="8 9">
    <name type="scientific">Tetranychus urticae</name>
    <name type="common">Two-spotted spider mite</name>
    <dbReference type="NCBI Taxonomy" id="32264"/>
    <lineage>
        <taxon>Eukaryota</taxon>
        <taxon>Metazoa</taxon>
        <taxon>Ecdysozoa</taxon>
        <taxon>Arthropoda</taxon>
        <taxon>Chelicerata</taxon>
        <taxon>Arachnida</taxon>
        <taxon>Acari</taxon>
        <taxon>Acariformes</taxon>
        <taxon>Trombidiformes</taxon>
        <taxon>Prostigmata</taxon>
        <taxon>Eleutherengona</taxon>
        <taxon>Raphignathae</taxon>
        <taxon>Tetranychoidea</taxon>
        <taxon>Tetranychidae</taxon>
        <taxon>Tetranychus</taxon>
    </lineage>
</organism>
<comment type="subcellular location">
    <subcellularLocation>
        <location evidence="1">Nucleus</location>
    </subcellularLocation>
</comment>
<dbReference type="GO" id="GO:0016887">
    <property type="term" value="F:ATP hydrolysis activity"/>
    <property type="evidence" value="ECO:0007669"/>
    <property type="project" value="TreeGrafter"/>
</dbReference>
<dbReference type="eggNOG" id="KOG0921">
    <property type="taxonomic scope" value="Eukaryota"/>
</dbReference>
<dbReference type="PROSITE" id="PS00690">
    <property type="entry name" value="DEAH_ATP_HELICASE"/>
    <property type="match status" value="1"/>
</dbReference>
<evidence type="ECO:0000256" key="3">
    <source>
        <dbReference type="ARBA" id="ARBA00022801"/>
    </source>
</evidence>
<keyword evidence="6" id="KW-0694">RNA-binding</keyword>
<dbReference type="InterPro" id="IPR014720">
    <property type="entry name" value="dsRBD_dom"/>
</dbReference>
<keyword evidence="4" id="KW-0547">Nucleotide-binding</keyword>
<dbReference type="GO" id="GO:1990904">
    <property type="term" value="C:ribonucleoprotein complex"/>
    <property type="evidence" value="ECO:0007669"/>
    <property type="project" value="TreeGrafter"/>
</dbReference>
<evidence type="ECO:0000313" key="9">
    <source>
        <dbReference type="Proteomes" id="UP000015104"/>
    </source>
</evidence>
<dbReference type="EC" id="3.6.4.13" evidence="2"/>
<dbReference type="InterPro" id="IPR002464">
    <property type="entry name" value="DNA/RNA_helicase_DEAH_CS"/>
</dbReference>
<proteinExistence type="predicted"/>
<dbReference type="SMART" id="SM00487">
    <property type="entry name" value="DEXDc"/>
    <property type="match status" value="1"/>
</dbReference>
<protein>
    <recommendedName>
        <fullName evidence="2">RNA helicase</fullName>
        <ecNumber evidence="2">3.6.4.13</ecNumber>
    </recommendedName>
</protein>
<keyword evidence="5" id="KW-0539">Nucleus</keyword>
<dbReference type="Proteomes" id="UP000015104">
    <property type="component" value="Unassembled WGS sequence"/>
</dbReference>
<evidence type="ECO:0000256" key="1">
    <source>
        <dbReference type="ARBA" id="ARBA00004123"/>
    </source>
</evidence>
<dbReference type="EMBL" id="CAEY01000638">
    <property type="status" value="NOT_ANNOTATED_CDS"/>
    <property type="molecule type" value="Genomic_DNA"/>
</dbReference>
<keyword evidence="3" id="KW-0378">Hydrolase</keyword>
<keyword evidence="9" id="KW-1185">Reference proteome</keyword>
<dbReference type="Gene3D" id="3.30.160.20">
    <property type="match status" value="2"/>
</dbReference>
<keyword evidence="4" id="KW-0347">Helicase</keyword>
<dbReference type="PANTHER" id="PTHR18934">
    <property type="entry name" value="ATP-DEPENDENT RNA HELICASE"/>
    <property type="match status" value="1"/>
</dbReference>
<name>T1KW35_TETUR</name>
<evidence type="ECO:0000256" key="4">
    <source>
        <dbReference type="ARBA" id="ARBA00022806"/>
    </source>
</evidence>
<dbReference type="InterPro" id="IPR027417">
    <property type="entry name" value="P-loop_NTPase"/>
</dbReference>
<evidence type="ECO:0000256" key="2">
    <source>
        <dbReference type="ARBA" id="ARBA00012552"/>
    </source>
</evidence>
<dbReference type="OMA" id="RIAYERC"/>
<dbReference type="GO" id="GO:0050684">
    <property type="term" value="P:regulation of mRNA processing"/>
    <property type="evidence" value="ECO:0007669"/>
    <property type="project" value="TreeGrafter"/>
</dbReference>
<dbReference type="KEGG" id="tut:107367994"/>
<dbReference type="SUPFAM" id="SSF54768">
    <property type="entry name" value="dsRNA-binding domain-like"/>
    <property type="match status" value="2"/>
</dbReference>
<dbReference type="InterPro" id="IPR044446">
    <property type="entry name" value="DHX9_DSRM_2"/>
</dbReference>
<evidence type="ECO:0000313" key="8">
    <source>
        <dbReference type="EnsemblMetazoa" id="tetur24g00230.1"/>
    </source>
</evidence>
<dbReference type="InterPro" id="IPR014001">
    <property type="entry name" value="Helicase_ATP-bd"/>
</dbReference>
<dbReference type="CDD" id="cd19854">
    <property type="entry name" value="DSRM_DHX9_rpt1"/>
    <property type="match status" value="1"/>
</dbReference>
<dbReference type="SUPFAM" id="SSF52540">
    <property type="entry name" value="P-loop containing nucleoside triphosphate hydrolases"/>
    <property type="match status" value="1"/>
</dbReference>
<feature type="domain" description="DRBM" evidence="7">
    <location>
        <begin position="30"/>
        <end position="71"/>
    </location>
</feature>
<dbReference type="EnsemblMetazoa" id="tetur24g00230.1">
    <property type="protein sequence ID" value="tetur24g00230.1"/>
    <property type="gene ID" value="tetur24g00230"/>
</dbReference>
<dbReference type="AlphaFoldDB" id="T1KW35"/>
<dbReference type="GO" id="GO:0003725">
    <property type="term" value="F:double-stranded RNA binding"/>
    <property type="evidence" value="ECO:0007669"/>
    <property type="project" value="InterPro"/>
</dbReference>
<dbReference type="HOGENOM" id="CLU_001832_1_2_1"/>
<dbReference type="OrthoDB" id="5600252at2759"/>
<gene>
    <name evidence="8" type="primary">107367994</name>
</gene>